<evidence type="ECO:0000313" key="1">
    <source>
        <dbReference type="EMBL" id="MFM9516227.1"/>
    </source>
</evidence>
<reference evidence="1 2" key="1">
    <citation type="submission" date="2024-12" db="EMBL/GenBank/DDBJ databases">
        <title>Pseudomonas species isolated from Lotus nodules promote plant growth.</title>
        <authorList>
            <person name="Yu Y.-H."/>
            <person name="Kurtenbach J."/>
            <person name="Crosbie D."/>
            <person name="Brachmann A."/>
            <person name="Marin M."/>
        </authorList>
    </citation>
    <scope>NUCLEOTIDE SEQUENCE [LARGE SCALE GENOMIC DNA]</scope>
    <source>
        <strain evidence="1 2">PLb12A</strain>
    </source>
</reference>
<dbReference type="RefSeq" id="WP_409078215.1">
    <property type="nucleotide sequence ID" value="NZ_CP178857.1"/>
</dbReference>
<gene>
    <name evidence="1" type="ORF">ACKKH4_03050</name>
</gene>
<accession>A0ABW9H2M6</accession>
<dbReference type="EMBL" id="JBJVNW010000001">
    <property type="protein sequence ID" value="MFM9516227.1"/>
    <property type="molecule type" value="Genomic_DNA"/>
</dbReference>
<comment type="caution">
    <text evidence="1">The sequence shown here is derived from an EMBL/GenBank/DDBJ whole genome shotgun (WGS) entry which is preliminary data.</text>
</comment>
<name>A0ABW9H2M6_9PSED</name>
<evidence type="ECO:0000313" key="2">
    <source>
        <dbReference type="Proteomes" id="UP001631987"/>
    </source>
</evidence>
<proteinExistence type="predicted"/>
<protein>
    <submittedName>
        <fullName evidence="1">Uncharacterized protein</fullName>
    </submittedName>
</protein>
<sequence>MWTPGDTGVFLQRIETPGIDKVIIKLVRKQSDNSADQRSFNLYSNVTTMTLHIKSENIEEYRLDYDPWSDINVTPDRSIDEKDIDAITKLALAFYSQPIIAPGDGAFLSLEPEDLVDIFDPEKPIEPVPPPRIGVQIEVLDMEDGDQPEFDYFMTALSVDNGANFKVRRINPHSGIFYVPGMDDLVKSFIKLKL</sequence>
<organism evidence="1 2">
    <name type="scientific">Pseudomonas monachiensis</name>
    <dbReference type="NCBI Taxonomy" id="3060212"/>
    <lineage>
        <taxon>Bacteria</taxon>
        <taxon>Pseudomonadati</taxon>
        <taxon>Pseudomonadota</taxon>
        <taxon>Gammaproteobacteria</taxon>
        <taxon>Pseudomonadales</taxon>
        <taxon>Pseudomonadaceae</taxon>
        <taxon>Pseudomonas</taxon>
    </lineage>
</organism>
<dbReference type="Proteomes" id="UP001631987">
    <property type="component" value="Unassembled WGS sequence"/>
</dbReference>
<keyword evidence="2" id="KW-1185">Reference proteome</keyword>